<keyword evidence="2" id="KW-1185">Reference proteome</keyword>
<comment type="caution">
    <text evidence="1">The sequence shown here is derived from an EMBL/GenBank/DDBJ whole genome shotgun (WGS) entry which is preliminary data.</text>
</comment>
<organism evidence="1 2">
    <name type="scientific">Dipteronia dyeriana</name>
    <dbReference type="NCBI Taxonomy" id="168575"/>
    <lineage>
        <taxon>Eukaryota</taxon>
        <taxon>Viridiplantae</taxon>
        <taxon>Streptophyta</taxon>
        <taxon>Embryophyta</taxon>
        <taxon>Tracheophyta</taxon>
        <taxon>Spermatophyta</taxon>
        <taxon>Magnoliopsida</taxon>
        <taxon>eudicotyledons</taxon>
        <taxon>Gunneridae</taxon>
        <taxon>Pentapetalae</taxon>
        <taxon>rosids</taxon>
        <taxon>malvids</taxon>
        <taxon>Sapindales</taxon>
        <taxon>Sapindaceae</taxon>
        <taxon>Hippocastanoideae</taxon>
        <taxon>Acereae</taxon>
        <taxon>Dipteronia</taxon>
    </lineage>
</organism>
<dbReference type="Proteomes" id="UP001280121">
    <property type="component" value="Unassembled WGS sequence"/>
</dbReference>
<gene>
    <name evidence="1" type="ORF">Ddye_015943</name>
</gene>
<dbReference type="EMBL" id="JANJYI010000005">
    <property type="protein sequence ID" value="KAK2648454.1"/>
    <property type="molecule type" value="Genomic_DNA"/>
</dbReference>
<evidence type="ECO:0000313" key="2">
    <source>
        <dbReference type="Proteomes" id="UP001280121"/>
    </source>
</evidence>
<evidence type="ECO:0000313" key="1">
    <source>
        <dbReference type="EMBL" id="KAK2648454.1"/>
    </source>
</evidence>
<proteinExistence type="predicted"/>
<accession>A0AAD9U6U7</accession>
<name>A0AAD9U6U7_9ROSI</name>
<protein>
    <submittedName>
        <fullName evidence="1">Uncharacterized protein</fullName>
    </submittedName>
</protein>
<dbReference type="PANTHER" id="PTHR48449">
    <property type="entry name" value="DUF1985 DOMAIN-CONTAINING PROTEIN"/>
    <property type="match status" value="1"/>
</dbReference>
<reference evidence="1" key="1">
    <citation type="journal article" date="2023" name="Plant J.">
        <title>Genome sequences and population genomics provide insights into the demographic history, inbreeding, and mutation load of two 'living fossil' tree species of Dipteronia.</title>
        <authorList>
            <person name="Feng Y."/>
            <person name="Comes H.P."/>
            <person name="Chen J."/>
            <person name="Zhu S."/>
            <person name="Lu R."/>
            <person name="Zhang X."/>
            <person name="Li P."/>
            <person name="Qiu J."/>
            <person name="Olsen K.M."/>
            <person name="Qiu Y."/>
        </authorList>
    </citation>
    <scope>NUCLEOTIDE SEQUENCE</scope>
    <source>
        <strain evidence="1">KIB01</strain>
    </source>
</reference>
<sequence length="130" mass="15332">MTMHRQMKFSCGVIHRLLLQELHHDGPTDEMWFMLGNHSVRFSKVELYLITGLQFRVVPDTTLYARVENGIKQWYFTGIYEVSFKDLRVVLSLGEFQQPYDAIFSFEMIPDLDIYLGIRRATDLSPRILK</sequence>
<dbReference type="PANTHER" id="PTHR48449:SF1">
    <property type="entry name" value="DUF1985 DOMAIN-CONTAINING PROTEIN"/>
    <property type="match status" value="1"/>
</dbReference>
<dbReference type="AlphaFoldDB" id="A0AAD9U6U7"/>